<dbReference type="InterPro" id="IPR027417">
    <property type="entry name" value="P-loop_NTPase"/>
</dbReference>
<feature type="compositionally biased region" description="Basic and acidic residues" evidence="1">
    <location>
        <begin position="687"/>
        <end position="703"/>
    </location>
</feature>
<evidence type="ECO:0000313" key="3">
    <source>
        <dbReference type="Proteomes" id="UP000241421"/>
    </source>
</evidence>
<organism evidence="2 3">
    <name type="scientific">Massilia glaciei</name>
    <dbReference type="NCBI Taxonomy" id="1524097"/>
    <lineage>
        <taxon>Bacteria</taxon>
        <taxon>Pseudomonadati</taxon>
        <taxon>Pseudomonadota</taxon>
        <taxon>Betaproteobacteria</taxon>
        <taxon>Burkholderiales</taxon>
        <taxon>Oxalobacteraceae</taxon>
        <taxon>Telluria group</taxon>
        <taxon>Massilia</taxon>
    </lineage>
</organism>
<keyword evidence="3" id="KW-1185">Reference proteome</keyword>
<sequence>MLNKDIYSKAPTENRLANNGVAELSEDNSAAAQRVLRYELETFVCDGQYEIGLETILDKFLLNLGSQNEQPGIWISGFFGSGKSHLAKMLRTLWTDYKFADGATARSIATLPAAVYEHLKELTVQGRRHGGLHAAAGKLGAGAGDKVRMALLGIVFKSKGLPESYNQAQFVLWLKRDGLFDGVEAELQTAGRSLAQELPHMYVSNHLAKALLTVRPGMAESEAGVRQLLKVQFPQVQDVSNGEMVTAITDALSEGGIFPLTLVVLDEVQQYIGNDAEKAYMVQEVTESLCKHFTGKLLFIGTGQSALSGMPNLMRLMGRFPVAVMLSDVDVENVTRQIILAKKPSAQNQIEQVWRGNLGEISRHLRGTKLEHVTDDESVLTADYPILPVRRRFWERVLRTIDTTGTVSQLRSQLRVVHEAVLATAELPLGHVVAGDFLYDQISANLVSTAQLPKEVFENVQRFSAGDESSQLKGKLLKLIFLINKLPADAALDIGLKATEDMLADLLVTDLAAGSAALRKQLPELLQKLQNEDRLIMSMAGSNGLEYRLQTRESSAWYDEFRVQEAELKSAPQRLEQQRSDLIKTRFGEVLKKVRVVQGKDNVERRLSPTYDDSLPKDNDRALYLWIQDGWQTEEKSVLAEARAKSADNPTLFAFLPAQHKTDLTNAIVALQSARVTLSKKGSPSTEEGRDAQRSMESRQRNAEKELKDLLDQLFAGVRVFQAGGQEVSEGNELSDRLNRAGKASAIRLYREFDIADHDKWDKVLDDARKGNPDALKAVGHSQEADKHPVCQKLLAYIGASGKKGSDIRDQFEGPPYGWPRDAIEGALFALLACGHIRGLDAASKPVDAKTLDRNKLTQASFKQESITISPPQLIKIRQLFNTLGVACQPKEEPAKLPTLLAKFRSAAASAGGAAPAPAVPSLTAIEAVEAQSGNAQLLELYSRNDELTSLAKQWKKTAEDIAKRLPVWDQLGSLLKHGKTLKPYAELKAEADAVEARRSLLSEPDPVRPLLDKTSDLLRLALNAKLTDYRQTHQKLETQLVADGDWQKLSDAQRSELSAKHSLTALPNVATGTPEQLQDALDDCDLDHWASKTQALPSRFDAARHAAVQLLKPNVVQVSIPRRTLNDEAELKIWLAEVEALIGAKLKSGPVSL</sequence>
<gene>
    <name evidence="2" type="primary">brxC</name>
    <name evidence="2" type="ORF">C7C56_015190</name>
</gene>
<dbReference type="SUPFAM" id="SSF52540">
    <property type="entry name" value="P-loop containing nucleoside triphosphate hydrolases"/>
    <property type="match status" value="1"/>
</dbReference>
<dbReference type="Proteomes" id="UP000241421">
    <property type="component" value="Unassembled WGS sequence"/>
</dbReference>
<comment type="caution">
    <text evidence="2">The sequence shown here is derived from an EMBL/GenBank/DDBJ whole genome shotgun (WGS) entry which is preliminary data.</text>
</comment>
<name>A0A2U2HJE4_9BURK</name>
<dbReference type="EMBL" id="PXWF02000239">
    <property type="protein sequence ID" value="PWF46821.1"/>
    <property type="molecule type" value="Genomic_DNA"/>
</dbReference>
<reference evidence="2 3" key="1">
    <citation type="submission" date="2018-04" db="EMBL/GenBank/DDBJ databases">
        <title>Massilia violaceinigra sp. nov., a novel purple-pigmented bacterium isolated from Tianshan glacier, Xinjiang, China.</title>
        <authorList>
            <person name="Wang H."/>
        </authorList>
    </citation>
    <scope>NUCLEOTIDE SEQUENCE [LARGE SCALE GENOMIC DNA]</scope>
    <source>
        <strain evidence="2 3">B448-2</strain>
    </source>
</reference>
<accession>A0A2U2HJE4</accession>
<dbReference type="AlphaFoldDB" id="A0A2U2HJE4"/>
<evidence type="ECO:0000313" key="2">
    <source>
        <dbReference type="EMBL" id="PWF46821.1"/>
    </source>
</evidence>
<dbReference type="RefSeq" id="WP_106758218.1">
    <property type="nucleotide sequence ID" value="NZ_PXWF02000239.1"/>
</dbReference>
<protein>
    <submittedName>
        <fullName evidence="2">BREX system P-loop protein BrxC</fullName>
    </submittedName>
</protein>
<dbReference type="OrthoDB" id="3201900at2"/>
<proteinExistence type="predicted"/>
<feature type="region of interest" description="Disordered" evidence="1">
    <location>
        <begin position="678"/>
        <end position="703"/>
    </location>
</feature>
<evidence type="ECO:0000256" key="1">
    <source>
        <dbReference type="SAM" id="MobiDB-lite"/>
    </source>
</evidence>
<dbReference type="NCBIfam" id="NF033441">
    <property type="entry name" value="BREX_BrxC"/>
    <property type="match status" value="1"/>
</dbReference>
<dbReference type="InterPro" id="IPR047679">
    <property type="entry name" value="BREX_BrxC"/>
</dbReference>